<name>A0A0D0BZ22_9AGAM</name>
<dbReference type="InParanoid" id="A0A0D0BZ22"/>
<reference evidence="2 3" key="1">
    <citation type="submission" date="2014-04" db="EMBL/GenBank/DDBJ databases">
        <authorList>
            <consortium name="DOE Joint Genome Institute"/>
            <person name="Kuo A."/>
            <person name="Kohler A."/>
            <person name="Jargeat P."/>
            <person name="Nagy L.G."/>
            <person name="Floudas D."/>
            <person name="Copeland A."/>
            <person name="Barry K.W."/>
            <person name="Cichocki N."/>
            <person name="Veneault-Fourrey C."/>
            <person name="LaButti K."/>
            <person name="Lindquist E.A."/>
            <person name="Lipzen A."/>
            <person name="Lundell T."/>
            <person name="Morin E."/>
            <person name="Murat C."/>
            <person name="Sun H."/>
            <person name="Tunlid A."/>
            <person name="Henrissat B."/>
            <person name="Grigoriev I.V."/>
            <person name="Hibbett D.S."/>
            <person name="Martin F."/>
            <person name="Nordberg H.P."/>
            <person name="Cantor M.N."/>
            <person name="Hua S.X."/>
        </authorList>
    </citation>
    <scope>NUCLEOTIDE SEQUENCE [LARGE SCALE GENOMIC DNA]</scope>
    <source>
        <strain evidence="2 3">Ve08.2h10</strain>
    </source>
</reference>
<accession>A0A0D0BZ22</accession>
<evidence type="ECO:0000313" key="2">
    <source>
        <dbReference type="EMBL" id="KIK76357.1"/>
    </source>
</evidence>
<evidence type="ECO:0000313" key="3">
    <source>
        <dbReference type="Proteomes" id="UP000054538"/>
    </source>
</evidence>
<sequence>MVETLKVMLRPLQLCILLICDESDYSNGKGIQVLVNFTLLPKPSAAVLDMILDAYSQSDHLHYTIANRSGLLAPWNFSVKYPILQTAYKDVAIENKFDFTTIVKEVIGQHAPSFKLTIAEFKVGLLLTLTIQARTIKVDSFISQLPTGDEENDAEPEEEEPKENTAQAKKKNPGLTPLEQEINEMIEELVDKYKCKDNSHKSNTCWPAPPDTKHLQLTPLHLKTWTATMLSHTYLEDVSMLACCHLGNIMQNQSSAPQIVINNNFKDLTGILWGDHMNPKIPNPPLPHHDPAKLSAALKLDIMKITGPHGLHFISNTDLCEIGKLNIGKLADVHDAQEQWTLGQGMDAVPIRNH</sequence>
<dbReference type="EMBL" id="KN827532">
    <property type="protein sequence ID" value="KIK76357.1"/>
    <property type="molecule type" value="Genomic_DNA"/>
</dbReference>
<feature type="compositionally biased region" description="Acidic residues" evidence="1">
    <location>
        <begin position="148"/>
        <end position="161"/>
    </location>
</feature>
<keyword evidence="3" id="KW-1185">Reference proteome</keyword>
<proteinExistence type="predicted"/>
<organism evidence="2 3">
    <name type="scientific">Paxillus rubicundulus Ve08.2h10</name>
    <dbReference type="NCBI Taxonomy" id="930991"/>
    <lineage>
        <taxon>Eukaryota</taxon>
        <taxon>Fungi</taxon>
        <taxon>Dikarya</taxon>
        <taxon>Basidiomycota</taxon>
        <taxon>Agaricomycotina</taxon>
        <taxon>Agaricomycetes</taxon>
        <taxon>Agaricomycetidae</taxon>
        <taxon>Boletales</taxon>
        <taxon>Paxilineae</taxon>
        <taxon>Paxillaceae</taxon>
        <taxon>Paxillus</taxon>
    </lineage>
</organism>
<evidence type="ECO:0000256" key="1">
    <source>
        <dbReference type="SAM" id="MobiDB-lite"/>
    </source>
</evidence>
<gene>
    <name evidence="2" type="ORF">PAXRUDRAFT_28975</name>
</gene>
<dbReference type="AlphaFoldDB" id="A0A0D0BZ22"/>
<feature type="region of interest" description="Disordered" evidence="1">
    <location>
        <begin position="146"/>
        <end position="178"/>
    </location>
</feature>
<reference evidence="3" key="2">
    <citation type="submission" date="2015-01" db="EMBL/GenBank/DDBJ databases">
        <title>Evolutionary Origins and Diversification of the Mycorrhizal Mutualists.</title>
        <authorList>
            <consortium name="DOE Joint Genome Institute"/>
            <consortium name="Mycorrhizal Genomics Consortium"/>
            <person name="Kohler A."/>
            <person name="Kuo A."/>
            <person name="Nagy L.G."/>
            <person name="Floudas D."/>
            <person name="Copeland A."/>
            <person name="Barry K.W."/>
            <person name="Cichocki N."/>
            <person name="Veneault-Fourrey C."/>
            <person name="LaButti K."/>
            <person name="Lindquist E.A."/>
            <person name="Lipzen A."/>
            <person name="Lundell T."/>
            <person name="Morin E."/>
            <person name="Murat C."/>
            <person name="Riley R."/>
            <person name="Ohm R."/>
            <person name="Sun H."/>
            <person name="Tunlid A."/>
            <person name="Henrissat B."/>
            <person name="Grigoriev I.V."/>
            <person name="Hibbett D.S."/>
            <person name="Martin F."/>
        </authorList>
    </citation>
    <scope>NUCLEOTIDE SEQUENCE [LARGE SCALE GENOMIC DNA]</scope>
    <source>
        <strain evidence="3">Ve08.2h10</strain>
    </source>
</reference>
<dbReference type="OrthoDB" id="3269111at2759"/>
<protein>
    <submittedName>
        <fullName evidence="2">Uncharacterized protein</fullName>
    </submittedName>
</protein>
<dbReference type="Proteomes" id="UP000054538">
    <property type="component" value="Unassembled WGS sequence"/>
</dbReference>
<dbReference type="HOGENOM" id="CLU_676377_0_0_1"/>